<sequence>MARSCARSIRKHPNMNTNQQIQTAIHTLSNAFAPLACHILAARKGSFSFTVVDHTGVAQHSQRLYPGQYCDDSLKGVIERARQALRR</sequence>
<evidence type="ECO:0000313" key="1">
    <source>
        <dbReference type="EMBL" id="SDG82796.1"/>
    </source>
</evidence>
<accession>A0A1G7XF90</accession>
<name>A0A1G7XF90_9GAMM</name>
<dbReference type="Proteomes" id="UP000198606">
    <property type="component" value="Unassembled WGS sequence"/>
</dbReference>
<gene>
    <name evidence="1" type="ORF">SAMN05216588_10197</name>
</gene>
<organism evidence="1 2">
    <name type="scientific">Phytopseudomonas flavescens</name>
    <dbReference type="NCBI Taxonomy" id="29435"/>
    <lineage>
        <taxon>Bacteria</taxon>
        <taxon>Pseudomonadati</taxon>
        <taxon>Pseudomonadota</taxon>
        <taxon>Gammaproteobacteria</taxon>
        <taxon>Pseudomonadales</taxon>
        <taxon>Pseudomonadaceae</taxon>
        <taxon>Phytopseudomonas</taxon>
    </lineage>
</organism>
<reference evidence="1 2" key="1">
    <citation type="submission" date="2016-10" db="EMBL/GenBank/DDBJ databases">
        <authorList>
            <person name="de Groot N.N."/>
        </authorList>
    </citation>
    <scope>NUCLEOTIDE SEQUENCE [LARGE SCALE GENOMIC DNA]</scope>
    <source>
        <strain evidence="1 2">LMG 18387</strain>
    </source>
</reference>
<evidence type="ECO:0000313" key="2">
    <source>
        <dbReference type="Proteomes" id="UP000198606"/>
    </source>
</evidence>
<proteinExistence type="predicted"/>
<dbReference type="EMBL" id="FNDG01000001">
    <property type="protein sequence ID" value="SDG82796.1"/>
    <property type="molecule type" value="Genomic_DNA"/>
</dbReference>
<protein>
    <submittedName>
        <fullName evidence="1">Uncharacterized protein</fullName>
    </submittedName>
</protein>
<dbReference type="AlphaFoldDB" id="A0A1G7XF90"/>